<evidence type="ECO:0000256" key="2">
    <source>
        <dbReference type="SAM" id="SignalP"/>
    </source>
</evidence>
<feature type="region of interest" description="Disordered" evidence="1">
    <location>
        <begin position="229"/>
        <end position="255"/>
    </location>
</feature>
<feature type="region of interest" description="Disordered" evidence="1">
    <location>
        <begin position="32"/>
        <end position="53"/>
    </location>
</feature>
<proteinExistence type="predicted"/>
<name>A0AAW8FE42_9ACTN</name>
<sequence>MRMHVQSVRRATAALVCALALTSLTACNDDSDTAQPAAAGSTPSKGADASPAAKANGIEKLSAKEIYDTGMKTNAQAGSFHEKMEREGTKSDLRLSATECVGTVEISEKGSFEIIRKGNDIWAKPDSTFAKGLNSALGESAFSTEKWTHGTSSNALMAKLASWCHQEQLSAPDTLDAGSKVTKGKAATVDGQQAVPVVLTEKGESVTWYVATTGKPYFIKQDSTRDDMQDLTDSDFGGSVGAKAPSGAVVEAPAA</sequence>
<gene>
    <name evidence="3" type="ORF">QFZ22_003222</name>
</gene>
<evidence type="ECO:0000256" key="1">
    <source>
        <dbReference type="SAM" id="MobiDB-lite"/>
    </source>
</evidence>
<evidence type="ECO:0000313" key="4">
    <source>
        <dbReference type="Proteomes" id="UP001234216"/>
    </source>
</evidence>
<keyword evidence="2" id="KW-0732">Signal</keyword>
<accession>A0AAW8FE42</accession>
<dbReference type="PROSITE" id="PS51257">
    <property type="entry name" value="PROKAR_LIPOPROTEIN"/>
    <property type="match status" value="1"/>
</dbReference>
<feature type="signal peptide" evidence="2">
    <location>
        <begin position="1"/>
        <end position="28"/>
    </location>
</feature>
<dbReference type="EMBL" id="JAUSZV010000005">
    <property type="protein sequence ID" value="MDQ0907237.1"/>
    <property type="molecule type" value="Genomic_DNA"/>
</dbReference>
<evidence type="ECO:0008006" key="5">
    <source>
        <dbReference type="Google" id="ProtNLM"/>
    </source>
</evidence>
<reference evidence="3" key="1">
    <citation type="submission" date="2023-07" db="EMBL/GenBank/DDBJ databases">
        <title>Comparative genomics of wheat-associated soil bacteria to identify genetic determinants of phenazine resistance.</title>
        <authorList>
            <person name="Mouncey N."/>
        </authorList>
    </citation>
    <scope>NUCLEOTIDE SEQUENCE</scope>
    <source>
        <strain evidence="3">V4I22</strain>
    </source>
</reference>
<protein>
    <recommendedName>
        <fullName evidence="5">Lipoprotein</fullName>
    </recommendedName>
</protein>
<dbReference type="Proteomes" id="UP001234216">
    <property type="component" value="Unassembled WGS sequence"/>
</dbReference>
<organism evidence="3 4">
    <name type="scientific">Streptomyces canus</name>
    <dbReference type="NCBI Taxonomy" id="58343"/>
    <lineage>
        <taxon>Bacteria</taxon>
        <taxon>Bacillati</taxon>
        <taxon>Actinomycetota</taxon>
        <taxon>Actinomycetes</taxon>
        <taxon>Kitasatosporales</taxon>
        <taxon>Streptomycetaceae</taxon>
        <taxon>Streptomyces</taxon>
        <taxon>Streptomyces aurantiacus group</taxon>
    </lineage>
</organism>
<comment type="caution">
    <text evidence="3">The sequence shown here is derived from an EMBL/GenBank/DDBJ whole genome shotgun (WGS) entry which is preliminary data.</text>
</comment>
<evidence type="ECO:0000313" key="3">
    <source>
        <dbReference type="EMBL" id="MDQ0907237.1"/>
    </source>
</evidence>
<feature type="chain" id="PRO_5043712360" description="Lipoprotein" evidence="2">
    <location>
        <begin position="29"/>
        <end position="255"/>
    </location>
</feature>
<dbReference type="AlphaFoldDB" id="A0AAW8FE42"/>